<comment type="caution">
    <text evidence="5">The sequence shown here is derived from an EMBL/GenBank/DDBJ whole genome shotgun (WGS) entry which is preliminary data.</text>
</comment>
<dbReference type="SMART" id="SM00895">
    <property type="entry name" value="FCD"/>
    <property type="match status" value="1"/>
</dbReference>
<reference evidence="5" key="1">
    <citation type="submission" date="2021-01" db="EMBL/GenBank/DDBJ databases">
        <title>Lacisediminihabitans sp. nov. strain G11-30, isolated from Antarctic Soil.</title>
        <authorList>
            <person name="Li J."/>
        </authorList>
    </citation>
    <scope>NUCLEOTIDE SEQUENCE</scope>
    <source>
        <strain evidence="5">G11-30</strain>
    </source>
</reference>
<dbReference type="RefSeq" id="WP_200556411.1">
    <property type="nucleotide sequence ID" value="NZ_JAEPES010000003.1"/>
</dbReference>
<keyword evidence="3" id="KW-0804">Transcription</keyword>
<dbReference type="InterPro" id="IPR008920">
    <property type="entry name" value="TF_FadR/GntR_C"/>
</dbReference>
<dbReference type="SUPFAM" id="SSF46785">
    <property type="entry name" value="Winged helix' DNA-binding domain"/>
    <property type="match status" value="1"/>
</dbReference>
<evidence type="ECO:0000313" key="6">
    <source>
        <dbReference type="Proteomes" id="UP000636458"/>
    </source>
</evidence>
<name>A0A934SRI8_9MICO</name>
<feature type="domain" description="HTH gntR-type" evidence="4">
    <location>
        <begin position="4"/>
        <end position="72"/>
    </location>
</feature>
<protein>
    <submittedName>
        <fullName evidence="5">FadR family transcriptional regulator</fullName>
    </submittedName>
</protein>
<proteinExistence type="predicted"/>
<keyword evidence="2" id="KW-0238">DNA-binding</keyword>
<dbReference type="GO" id="GO:0003677">
    <property type="term" value="F:DNA binding"/>
    <property type="evidence" value="ECO:0007669"/>
    <property type="project" value="UniProtKB-KW"/>
</dbReference>
<dbReference type="SMART" id="SM00345">
    <property type="entry name" value="HTH_GNTR"/>
    <property type="match status" value="1"/>
</dbReference>
<dbReference type="InterPro" id="IPR036388">
    <property type="entry name" value="WH-like_DNA-bd_sf"/>
</dbReference>
<dbReference type="Proteomes" id="UP000636458">
    <property type="component" value="Unassembled WGS sequence"/>
</dbReference>
<dbReference type="PRINTS" id="PR00035">
    <property type="entry name" value="HTHGNTR"/>
</dbReference>
<keyword evidence="6" id="KW-1185">Reference proteome</keyword>
<dbReference type="Gene3D" id="1.10.10.10">
    <property type="entry name" value="Winged helix-like DNA-binding domain superfamily/Winged helix DNA-binding domain"/>
    <property type="match status" value="1"/>
</dbReference>
<dbReference type="AlphaFoldDB" id="A0A934SRI8"/>
<dbReference type="Gene3D" id="1.20.120.530">
    <property type="entry name" value="GntR ligand-binding domain-like"/>
    <property type="match status" value="1"/>
</dbReference>
<evidence type="ECO:0000256" key="1">
    <source>
        <dbReference type="ARBA" id="ARBA00023015"/>
    </source>
</evidence>
<dbReference type="Pfam" id="PF07729">
    <property type="entry name" value="FCD"/>
    <property type="match status" value="1"/>
</dbReference>
<dbReference type="PANTHER" id="PTHR43537:SF44">
    <property type="entry name" value="GNTR FAMILY REGULATORY PROTEIN"/>
    <property type="match status" value="1"/>
</dbReference>
<dbReference type="CDD" id="cd07377">
    <property type="entry name" value="WHTH_GntR"/>
    <property type="match status" value="1"/>
</dbReference>
<dbReference type="InterPro" id="IPR011711">
    <property type="entry name" value="GntR_C"/>
</dbReference>
<keyword evidence="1" id="KW-0805">Transcription regulation</keyword>
<evidence type="ECO:0000259" key="4">
    <source>
        <dbReference type="PROSITE" id="PS50949"/>
    </source>
</evidence>
<evidence type="ECO:0000256" key="3">
    <source>
        <dbReference type="ARBA" id="ARBA00023163"/>
    </source>
</evidence>
<accession>A0A934SRI8</accession>
<gene>
    <name evidence="5" type="ORF">IV501_08690</name>
</gene>
<organism evidence="5 6">
    <name type="scientific">Lacisediminihabitans changchengi</name>
    <dbReference type="NCBI Taxonomy" id="2787634"/>
    <lineage>
        <taxon>Bacteria</taxon>
        <taxon>Bacillati</taxon>
        <taxon>Actinomycetota</taxon>
        <taxon>Actinomycetes</taxon>
        <taxon>Micrococcales</taxon>
        <taxon>Microbacteriaceae</taxon>
        <taxon>Lacisediminihabitans</taxon>
    </lineage>
</organism>
<dbReference type="SUPFAM" id="SSF48008">
    <property type="entry name" value="GntR ligand-binding domain-like"/>
    <property type="match status" value="1"/>
</dbReference>
<sequence>MARQSLVAMISDDLLARIVSGEFEPGSTLPGEQDLVTQHEVSRMTVREAVKTLEAMGVARIERGRGTFVNPFNQWTSMEAVLRATSTGENDASASIQLIELRRMLETGAAELAAERLSIQELDLLREHLASMRAAHASNDVGSFVEADLAFHDVILHASGNVFLAVLFEPLSRILAARRTQTSRVPQIQANAIEEHAHIVEALASRDPERSRLAMDSHMAQTLRDLTTYVLNA</sequence>
<dbReference type="Pfam" id="PF00392">
    <property type="entry name" value="GntR"/>
    <property type="match status" value="1"/>
</dbReference>
<dbReference type="PROSITE" id="PS50949">
    <property type="entry name" value="HTH_GNTR"/>
    <property type="match status" value="1"/>
</dbReference>
<dbReference type="InterPro" id="IPR036390">
    <property type="entry name" value="WH_DNA-bd_sf"/>
</dbReference>
<dbReference type="InterPro" id="IPR000524">
    <property type="entry name" value="Tscrpt_reg_HTH_GntR"/>
</dbReference>
<dbReference type="PANTHER" id="PTHR43537">
    <property type="entry name" value="TRANSCRIPTIONAL REGULATOR, GNTR FAMILY"/>
    <property type="match status" value="1"/>
</dbReference>
<dbReference type="EMBL" id="JAEPES010000003">
    <property type="protein sequence ID" value="MBK4347708.1"/>
    <property type="molecule type" value="Genomic_DNA"/>
</dbReference>
<evidence type="ECO:0000313" key="5">
    <source>
        <dbReference type="EMBL" id="MBK4347708.1"/>
    </source>
</evidence>
<evidence type="ECO:0000256" key="2">
    <source>
        <dbReference type="ARBA" id="ARBA00023125"/>
    </source>
</evidence>
<dbReference type="GO" id="GO:0003700">
    <property type="term" value="F:DNA-binding transcription factor activity"/>
    <property type="evidence" value="ECO:0007669"/>
    <property type="project" value="InterPro"/>
</dbReference>